<keyword evidence="3" id="KW-1185">Reference proteome</keyword>
<name>A0A2B4SD83_STYPI</name>
<feature type="region of interest" description="Disordered" evidence="1">
    <location>
        <begin position="22"/>
        <end position="176"/>
    </location>
</feature>
<evidence type="ECO:0000313" key="2">
    <source>
        <dbReference type="EMBL" id="PFX26517.1"/>
    </source>
</evidence>
<feature type="compositionally biased region" description="Basic and acidic residues" evidence="1">
    <location>
        <begin position="114"/>
        <end position="136"/>
    </location>
</feature>
<dbReference type="Proteomes" id="UP000225706">
    <property type="component" value="Unassembled WGS sequence"/>
</dbReference>
<proteinExistence type="predicted"/>
<feature type="compositionally biased region" description="Basic and acidic residues" evidence="1">
    <location>
        <begin position="143"/>
        <end position="153"/>
    </location>
</feature>
<organism evidence="2 3">
    <name type="scientific">Stylophora pistillata</name>
    <name type="common">Smooth cauliflower coral</name>
    <dbReference type="NCBI Taxonomy" id="50429"/>
    <lineage>
        <taxon>Eukaryota</taxon>
        <taxon>Metazoa</taxon>
        <taxon>Cnidaria</taxon>
        <taxon>Anthozoa</taxon>
        <taxon>Hexacorallia</taxon>
        <taxon>Scleractinia</taxon>
        <taxon>Astrocoeniina</taxon>
        <taxon>Pocilloporidae</taxon>
        <taxon>Stylophora</taxon>
    </lineage>
</organism>
<evidence type="ECO:0000256" key="1">
    <source>
        <dbReference type="SAM" id="MobiDB-lite"/>
    </source>
</evidence>
<gene>
    <name evidence="2" type="ORF">AWC38_SpisGene8821</name>
</gene>
<dbReference type="AlphaFoldDB" id="A0A2B4SD83"/>
<protein>
    <submittedName>
        <fullName evidence="2">Uncharacterized protein</fullName>
    </submittedName>
</protein>
<sequence>MAEGYDLEGSPTFSVWQKLYRATEEPVTPSEAKPQAPSTSKKRRAGTEPASCQSHSTEKLLREILTFPTLEASGPPKCENIKRSIPDFVSGPESMQILLDEKPKKPRQLAENQKNLRERENRKEERREKQEEEKSNKEKRKKERADRKKKDQENSGSKRARKSDSQIQASRGKNGDRILWRMKKISVASASRSIFPLMAKVTLGSFAMVVTFGCI</sequence>
<evidence type="ECO:0000313" key="3">
    <source>
        <dbReference type="Proteomes" id="UP000225706"/>
    </source>
</evidence>
<reference evidence="3" key="1">
    <citation type="journal article" date="2017" name="bioRxiv">
        <title>Comparative analysis of the genomes of Stylophora pistillata and Acropora digitifera provides evidence for extensive differences between species of corals.</title>
        <authorList>
            <person name="Voolstra C.R."/>
            <person name="Li Y."/>
            <person name="Liew Y.J."/>
            <person name="Baumgarten S."/>
            <person name="Zoccola D."/>
            <person name="Flot J.-F."/>
            <person name="Tambutte S."/>
            <person name="Allemand D."/>
            <person name="Aranda M."/>
        </authorList>
    </citation>
    <scope>NUCLEOTIDE SEQUENCE [LARGE SCALE GENOMIC DNA]</scope>
</reference>
<dbReference type="EMBL" id="LSMT01000124">
    <property type="protein sequence ID" value="PFX26517.1"/>
    <property type="molecule type" value="Genomic_DNA"/>
</dbReference>
<comment type="caution">
    <text evidence="2">The sequence shown here is derived from an EMBL/GenBank/DDBJ whole genome shotgun (WGS) entry which is preliminary data.</text>
</comment>
<accession>A0A2B4SD83</accession>